<name>X1D624_9ZZZZ</name>
<dbReference type="EMBL" id="BART01034280">
    <property type="protein sequence ID" value="GAH16201.1"/>
    <property type="molecule type" value="Genomic_DNA"/>
</dbReference>
<sequence>MGYDAYIAYLSTDKLHNDPAGYYQDTLQSIIDEQFESSNSFKYIDLLDRDTGVATQIGVRLESIKKMNVESSIKDDYFKILFRNFETSVVLGDLVEFDNFRWMIIDISSIESTTQSCIIQRCNANLNFIYSNNEVLPTITDTKIILNCIAEKKMYDIESDRFYTIPNNEVKVKVPNNSNSRKIRYDVRRGTRFLMGNPAQSFHTKGIDSISMVRT</sequence>
<comment type="caution">
    <text evidence="1">The sequence shown here is derived from an EMBL/GenBank/DDBJ whole genome shotgun (WGS) entry which is preliminary data.</text>
</comment>
<proteinExistence type="predicted"/>
<gene>
    <name evidence="1" type="ORF">S01H4_58640</name>
</gene>
<protein>
    <submittedName>
        <fullName evidence="1">Uncharacterized protein</fullName>
    </submittedName>
</protein>
<accession>X1D624</accession>
<reference evidence="1" key="1">
    <citation type="journal article" date="2014" name="Front. Microbiol.">
        <title>High frequency of phylogenetically diverse reductive dehalogenase-homologous genes in deep subseafloor sedimentary metagenomes.</title>
        <authorList>
            <person name="Kawai M."/>
            <person name="Futagami T."/>
            <person name="Toyoda A."/>
            <person name="Takaki Y."/>
            <person name="Nishi S."/>
            <person name="Hori S."/>
            <person name="Arai W."/>
            <person name="Tsubouchi T."/>
            <person name="Morono Y."/>
            <person name="Uchiyama I."/>
            <person name="Ito T."/>
            <person name="Fujiyama A."/>
            <person name="Inagaki F."/>
            <person name="Takami H."/>
        </authorList>
    </citation>
    <scope>NUCLEOTIDE SEQUENCE</scope>
    <source>
        <strain evidence="1">Expedition CK06-06</strain>
    </source>
</reference>
<feature type="non-terminal residue" evidence="1">
    <location>
        <position position="215"/>
    </location>
</feature>
<evidence type="ECO:0000313" key="1">
    <source>
        <dbReference type="EMBL" id="GAH16201.1"/>
    </source>
</evidence>
<organism evidence="1">
    <name type="scientific">marine sediment metagenome</name>
    <dbReference type="NCBI Taxonomy" id="412755"/>
    <lineage>
        <taxon>unclassified sequences</taxon>
        <taxon>metagenomes</taxon>
        <taxon>ecological metagenomes</taxon>
    </lineage>
</organism>
<dbReference type="AlphaFoldDB" id="X1D624"/>